<dbReference type="Pfam" id="PF00378">
    <property type="entry name" value="ECH_1"/>
    <property type="match status" value="1"/>
</dbReference>
<evidence type="ECO:0000256" key="3">
    <source>
        <dbReference type="ARBA" id="ARBA00023235"/>
    </source>
</evidence>
<keyword evidence="3" id="KW-0413">Isomerase</keyword>
<dbReference type="Gene3D" id="3.90.226.10">
    <property type="entry name" value="2-enoyl-CoA Hydratase, Chain A, domain 1"/>
    <property type="match status" value="1"/>
</dbReference>
<organism evidence="4 5">
    <name type="scientific">Pachysolen tannophilus NRRL Y-2460</name>
    <dbReference type="NCBI Taxonomy" id="669874"/>
    <lineage>
        <taxon>Eukaryota</taxon>
        <taxon>Fungi</taxon>
        <taxon>Dikarya</taxon>
        <taxon>Ascomycota</taxon>
        <taxon>Saccharomycotina</taxon>
        <taxon>Pichiomycetes</taxon>
        <taxon>Pachysolenaceae</taxon>
        <taxon>Pachysolen</taxon>
    </lineage>
</organism>
<dbReference type="STRING" id="669874.A0A1E4TSE4"/>
<dbReference type="InterPro" id="IPR051053">
    <property type="entry name" value="ECH/Chromodomain_protein"/>
</dbReference>
<sequence>MVKANDDPNSIFTVLQSTGRYFSAGADIKDGSILTNDLLDNKDQYWLSKVVSRNIYLTSLFINHKKILVSCLNGPVIGLTAALICLSDLIYCFNDKDVFLLLPFSNIGLVCEGAVSRSLLKRIGISKTNEAILLSKPIYAKELYRLGFINKIYNLDNVKVFNNAVIEDINNVSKNLDHQSILDNKALISQDWKDDLSYSNQAEALAGFAKWCADIPQQRFKELASRGRKHKL</sequence>
<dbReference type="GO" id="GO:0006635">
    <property type="term" value="P:fatty acid beta-oxidation"/>
    <property type="evidence" value="ECO:0007669"/>
    <property type="project" value="TreeGrafter"/>
</dbReference>
<dbReference type="EMBL" id="KV454015">
    <property type="protein sequence ID" value="ODV94669.1"/>
    <property type="molecule type" value="Genomic_DNA"/>
</dbReference>
<evidence type="ECO:0000313" key="4">
    <source>
        <dbReference type="EMBL" id="ODV94669.1"/>
    </source>
</evidence>
<dbReference type="GO" id="GO:0004165">
    <property type="term" value="F:delta(3)-delta(2)-enoyl-CoA isomerase activity"/>
    <property type="evidence" value="ECO:0007669"/>
    <property type="project" value="UniProtKB-ARBA"/>
</dbReference>
<evidence type="ECO:0000256" key="1">
    <source>
        <dbReference type="ARBA" id="ARBA00004275"/>
    </source>
</evidence>
<accession>A0A1E4TSE4</accession>
<gene>
    <name evidence="4" type="ORF">PACTADRAFT_50532</name>
</gene>
<dbReference type="AlphaFoldDB" id="A0A1E4TSE4"/>
<evidence type="ECO:0000256" key="2">
    <source>
        <dbReference type="ARBA" id="ARBA00023140"/>
    </source>
</evidence>
<proteinExistence type="predicted"/>
<dbReference type="PANTHER" id="PTHR43684">
    <property type="match status" value="1"/>
</dbReference>
<dbReference type="SUPFAM" id="SSF52096">
    <property type="entry name" value="ClpP/crotonase"/>
    <property type="match status" value="1"/>
</dbReference>
<name>A0A1E4TSE4_PACTA</name>
<protein>
    <submittedName>
        <fullName evidence="4">Uncharacterized protein</fullName>
    </submittedName>
</protein>
<keyword evidence="2" id="KW-0576">Peroxisome</keyword>
<dbReference type="PANTHER" id="PTHR43684:SF1">
    <property type="entry name" value="ENOYL-COA DELTA ISOMERASE 2"/>
    <property type="match status" value="1"/>
</dbReference>
<dbReference type="InterPro" id="IPR029045">
    <property type="entry name" value="ClpP/crotonase-like_dom_sf"/>
</dbReference>
<keyword evidence="5" id="KW-1185">Reference proteome</keyword>
<dbReference type="CDD" id="cd06558">
    <property type="entry name" value="crotonase-like"/>
    <property type="match status" value="1"/>
</dbReference>
<evidence type="ECO:0000313" key="5">
    <source>
        <dbReference type="Proteomes" id="UP000094236"/>
    </source>
</evidence>
<reference evidence="5" key="1">
    <citation type="submission" date="2016-05" db="EMBL/GenBank/DDBJ databases">
        <title>Comparative genomics of biotechnologically important yeasts.</title>
        <authorList>
            <consortium name="DOE Joint Genome Institute"/>
            <person name="Riley R."/>
            <person name="Haridas S."/>
            <person name="Wolfe K.H."/>
            <person name="Lopes M.R."/>
            <person name="Hittinger C.T."/>
            <person name="Goker M."/>
            <person name="Salamov A."/>
            <person name="Wisecaver J."/>
            <person name="Long T.M."/>
            <person name="Aerts A.L."/>
            <person name="Barry K."/>
            <person name="Choi C."/>
            <person name="Clum A."/>
            <person name="Coughlan A.Y."/>
            <person name="Deshpande S."/>
            <person name="Douglass A.P."/>
            <person name="Hanson S.J."/>
            <person name="Klenk H.-P."/>
            <person name="Labutti K."/>
            <person name="Lapidus A."/>
            <person name="Lindquist E."/>
            <person name="Lipzen A."/>
            <person name="Meier-Kolthoff J.P."/>
            <person name="Ohm R.A."/>
            <person name="Otillar R.P."/>
            <person name="Pangilinan J."/>
            <person name="Peng Y."/>
            <person name="Rokas A."/>
            <person name="Rosa C.A."/>
            <person name="Scheuner C."/>
            <person name="Sibirny A.A."/>
            <person name="Slot J.C."/>
            <person name="Stielow J.B."/>
            <person name="Sun H."/>
            <person name="Kurtzman C.P."/>
            <person name="Blackwell M."/>
            <person name="Grigoriev I.V."/>
            <person name="Jeffries T.W."/>
        </authorList>
    </citation>
    <scope>NUCLEOTIDE SEQUENCE [LARGE SCALE GENOMIC DNA]</scope>
    <source>
        <strain evidence="5">NRRL Y-2460</strain>
    </source>
</reference>
<dbReference type="InterPro" id="IPR001753">
    <property type="entry name" value="Enoyl-CoA_hydra/iso"/>
</dbReference>
<dbReference type="OrthoDB" id="2018133at2759"/>
<dbReference type="GO" id="GO:0005782">
    <property type="term" value="C:peroxisomal matrix"/>
    <property type="evidence" value="ECO:0007669"/>
    <property type="project" value="TreeGrafter"/>
</dbReference>
<comment type="subcellular location">
    <subcellularLocation>
        <location evidence="1">Peroxisome</location>
    </subcellularLocation>
</comment>
<dbReference type="Proteomes" id="UP000094236">
    <property type="component" value="Unassembled WGS sequence"/>
</dbReference>